<feature type="signal peptide" evidence="1">
    <location>
        <begin position="1"/>
        <end position="29"/>
    </location>
</feature>
<dbReference type="Gene3D" id="1.25.40.10">
    <property type="entry name" value="Tetratricopeptide repeat domain"/>
    <property type="match status" value="1"/>
</dbReference>
<dbReference type="EMBL" id="QJNU01000243">
    <property type="protein sequence ID" value="RYP03744.1"/>
    <property type="molecule type" value="Genomic_DNA"/>
</dbReference>
<gene>
    <name evidence="3" type="ORF">DL764_004919</name>
</gene>
<evidence type="ECO:0000259" key="2">
    <source>
        <dbReference type="PROSITE" id="PS50280"/>
    </source>
</evidence>
<reference evidence="3 4" key="1">
    <citation type="submission" date="2018-06" db="EMBL/GenBank/DDBJ databases">
        <title>Complete Genomes of Monosporascus.</title>
        <authorList>
            <person name="Robinson A.J."/>
            <person name="Natvig D.O."/>
        </authorList>
    </citation>
    <scope>NUCLEOTIDE SEQUENCE [LARGE SCALE GENOMIC DNA]</scope>
    <source>
        <strain evidence="3 4">CBS 110550</strain>
    </source>
</reference>
<dbReference type="Pfam" id="PF00856">
    <property type="entry name" value="SET"/>
    <property type="match status" value="1"/>
</dbReference>
<dbReference type="CDD" id="cd20071">
    <property type="entry name" value="SET_SMYD"/>
    <property type="match status" value="1"/>
</dbReference>
<feature type="chain" id="PRO_5020908392" description="SET domain-containing protein" evidence="1">
    <location>
        <begin position="30"/>
        <end position="574"/>
    </location>
</feature>
<dbReference type="OrthoDB" id="265717at2759"/>
<evidence type="ECO:0000313" key="3">
    <source>
        <dbReference type="EMBL" id="RYP03744.1"/>
    </source>
</evidence>
<dbReference type="InterPro" id="IPR046341">
    <property type="entry name" value="SET_dom_sf"/>
</dbReference>
<comment type="caution">
    <text evidence="3">The sequence shown here is derived from an EMBL/GenBank/DDBJ whole genome shotgun (WGS) entry which is preliminary data.</text>
</comment>
<dbReference type="PANTHER" id="PTHR47332:SF4">
    <property type="entry name" value="SET DOMAIN-CONTAINING PROTEIN 5"/>
    <property type="match status" value="1"/>
</dbReference>
<name>A0A4Q4TDL4_9PEZI</name>
<dbReference type="PANTHER" id="PTHR47332">
    <property type="entry name" value="SET DOMAIN-CONTAINING PROTEIN 5"/>
    <property type="match status" value="1"/>
</dbReference>
<dbReference type="InterPro" id="IPR053185">
    <property type="entry name" value="SET_domain_protein"/>
</dbReference>
<keyword evidence="1" id="KW-0732">Signal</keyword>
<evidence type="ECO:0000313" key="4">
    <source>
        <dbReference type="Proteomes" id="UP000293360"/>
    </source>
</evidence>
<feature type="domain" description="SET" evidence="2">
    <location>
        <begin position="268"/>
        <end position="399"/>
    </location>
</feature>
<dbReference type="AlphaFoldDB" id="A0A4Q4TDL4"/>
<keyword evidence="4" id="KW-1185">Reference proteome</keyword>
<proteinExistence type="predicted"/>
<dbReference type="InterPro" id="IPR011990">
    <property type="entry name" value="TPR-like_helical_dom_sf"/>
</dbReference>
<dbReference type="Gene3D" id="2.170.270.10">
    <property type="entry name" value="SET domain"/>
    <property type="match status" value="1"/>
</dbReference>
<organism evidence="3 4">
    <name type="scientific">Monosporascus ibericus</name>
    <dbReference type="NCBI Taxonomy" id="155417"/>
    <lineage>
        <taxon>Eukaryota</taxon>
        <taxon>Fungi</taxon>
        <taxon>Dikarya</taxon>
        <taxon>Ascomycota</taxon>
        <taxon>Pezizomycotina</taxon>
        <taxon>Sordariomycetes</taxon>
        <taxon>Xylariomycetidae</taxon>
        <taxon>Xylariales</taxon>
        <taxon>Xylariales incertae sedis</taxon>
        <taxon>Monosporascus</taxon>
    </lineage>
</organism>
<accession>A0A4Q4TDL4</accession>
<dbReference type="SUPFAM" id="SSF82199">
    <property type="entry name" value="SET domain"/>
    <property type="match status" value="1"/>
</dbReference>
<sequence>MLCSLIPTRGSKPALLFSAIAALFHASLAQDECTTQSSANPHALDYPNLISGNLNGTTLIVPIPLTIARDLIPSEYGIIEHAYRALLPTFPDGMYPMMAVGVHDHDLQFPAYGMHPADFSRAALEFPFLDILGDNYSSFRWAATMLITAGNEVAITGSEGFGITVYPGVFDPPCNAYADVDGGASSDGATYFHAASHEVTFDRFVDLEMAPAMGDDPYGLEFLKNITNQPVFANPSICDNYQRLFNTSLTLPPNEPVPVRGSVRALIEPFEVAQSWEDVFGWQVSTGFLEPPVGDSCESLKGYSGVWPKLKSLTKEEQRQFFALHNNFPGKYPFAGIVKTNALPCGSGARVGGVYPTICRINHSCLPNCHNNWNEDLHLETIHAIKDIRAGEEITIDYSDGGPSDARRIKFQQSFGFDCHCVVCSLPPAELKASDDRRRRLQALHEAIGNPYRMMSDPAASLADCHALLRALEEEYPHTTSASVARLYYDAFQIAVAHGDRARGERFAERAYRARVVMEGEDSPATKDMKALSLNPSSHSSFGAYSMKWKGPKKFNPEKLNDAELEVWLWRQNK</sequence>
<dbReference type="PROSITE" id="PS50280">
    <property type="entry name" value="SET"/>
    <property type="match status" value="1"/>
</dbReference>
<dbReference type="Proteomes" id="UP000293360">
    <property type="component" value="Unassembled WGS sequence"/>
</dbReference>
<protein>
    <recommendedName>
        <fullName evidence="2">SET domain-containing protein</fullName>
    </recommendedName>
</protein>
<evidence type="ECO:0000256" key="1">
    <source>
        <dbReference type="SAM" id="SignalP"/>
    </source>
</evidence>
<dbReference type="InterPro" id="IPR001214">
    <property type="entry name" value="SET_dom"/>
</dbReference>
<dbReference type="STRING" id="155417.A0A4Q4TDL4"/>